<organism evidence="1 2">
    <name type="scientific">Sorangium cellulosum</name>
    <name type="common">Polyangium cellulosum</name>
    <dbReference type="NCBI Taxonomy" id="56"/>
    <lineage>
        <taxon>Bacteria</taxon>
        <taxon>Pseudomonadati</taxon>
        <taxon>Myxococcota</taxon>
        <taxon>Polyangia</taxon>
        <taxon>Polyangiales</taxon>
        <taxon>Polyangiaceae</taxon>
        <taxon>Sorangium</taxon>
    </lineage>
</organism>
<name>A0A150SJB1_SORCE</name>
<dbReference type="Proteomes" id="UP000075635">
    <property type="component" value="Unassembled WGS sequence"/>
</dbReference>
<evidence type="ECO:0000313" key="2">
    <source>
        <dbReference type="Proteomes" id="UP000075635"/>
    </source>
</evidence>
<comment type="caution">
    <text evidence="1">The sequence shown here is derived from an EMBL/GenBank/DDBJ whole genome shotgun (WGS) entry which is preliminary data.</text>
</comment>
<accession>A0A150SJB1</accession>
<sequence>MGEAMFSRRPKTGSAPPCTISVLVAPVPAAEILRSVTPRERAMMLRFGVDLNGPEDAERSSTACASPTR</sequence>
<dbReference type="EMBL" id="JEMB01000904">
    <property type="protein sequence ID" value="KYF92553.1"/>
    <property type="molecule type" value="Genomic_DNA"/>
</dbReference>
<protein>
    <submittedName>
        <fullName evidence="1">Uncharacterized protein</fullName>
    </submittedName>
</protein>
<evidence type="ECO:0000313" key="1">
    <source>
        <dbReference type="EMBL" id="KYF92553.1"/>
    </source>
</evidence>
<dbReference type="AlphaFoldDB" id="A0A150SJB1"/>
<reference evidence="1 2" key="1">
    <citation type="submission" date="2014-02" db="EMBL/GenBank/DDBJ databases">
        <title>The small core and large imbalanced accessory genome model reveals a collaborative survival strategy of Sorangium cellulosum strains in nature.</title>
        <authorList>
            <person name="Han K."/>
            <person name="Peng R."/>
            <person name="Blom J."/>
            <person name="Li Y.-Z."/>
        </authorList>
    </citation>
    <scope>NUCLEOTIDE SEQUENCE [LARGE SCALE GENOMIC DNA]</scope>
    <source>
        <strain evidence="1 2">So0011-07</strain>
    </source>
</reference>
<proteinExistence type="predicted"/>
<gene>
    <name evidence="1" type="ORF">BE17_46965</name>
</gene>